<dbReference type="OrthoDB" id="10473032at2759"/>
<reference evidence="1 2" key="1">
    <citation type="journal article" date="2016" name="Mol. Biol. Evol.">
        <title>Comparative Genomics of Early-Diverging Mushroom-Forming Fungi Provides Insights into the Origins of Lignocellulose Decay Capabilities.</title>
        <authorList>
            <person name="Nagy L.G."/>
            <person name="Riley R."/>
            <person name="Tritt A."/>
            <person name="Adam C."/>
            <person name="Daum C."/>
            <person name="Floudas D."/>
            <person name="Sun H."/>
            <person name="Yadav J.S."/>
            <person name="Pangilinan J."/>
            <person name="Larsson K.H."/>
            <person name="Matsuura K."/>
            <person name="Barry K."/>
            <person name="Labutti K."/>
            <person name="Kuo R."/>
            <person name="Ohm R.A."/>
            <person name="Bhattacharya S.S."/>
            <person name="Shirouzu T."/>
            <person name="Yoshinaga Y."/>
            <person name="Martin F.M."/>
            <person name="Grigoriev I.V."/>
            <person name="Hibbett D.S."/>
        </authorList>
    </citation>
    <scope>NUCLEOTIDE SEQUENCE [LARGE SCALE GENOMIC DNA]</scope>
    <source>
        <strain evidence="1 2">HHB12733</strain>
    </source>
</reference>
<dbReference type="SUPFAM" id="SSF52047">
    <property type="entry name" value="RNI-like"/>
    <property type="match status" value="1"/>
</dbReference>
<gene>
    <name evidence="1" type="ORF">CALCODRAFT_493409</name>
</gene>
<dbReference type="Proteomes" id="UP000076842">
    <property type="component" value="Unassembled WGS sequence"/>
</dbReference>
<evidence type="ECO:0000313" key="2">
    <source>
        <dbReference type="Proteomes" id="UP000076842"/>
    </source>
</evidence>
<dbReference type="EMBL" id="KV423938">
    <property type="protein sequence ID" value="KZT59681.1"/>
    <property type="molecule type" value="Genomic_DNA"/>
</dbReference>
<proteinExistence type="predicted"/>
<dbReference type="InParanoid" id="A0A165HSE5"/>
<evidence type="ECO:0000313" key="1">
    <source>
        <dbReference type="EMBL" id="KZT59681.1"/>
    </source>
</evidence>
<accession>A0A165HSE5</accession>
<evidence type="ECO:0008006" key="3">
    <source>
        <dbReference type="Google" id="ProtNLM"/>
    </source>
</evidence>
<keyword evidence="2" id="KW-1185">Reference proteome</keyword>
<protein>
    <recommendedName>
        <fullName evidence="3">F-box domain-containing protein</fullName>
    </recommendedName>
</protein>
<organism evidence="1 2">
    <name type="scientific">Calocera cornea HHB12733</name>
    <dbReference type="NCBI Taxonomy" id="1353952"/>
    <lineage>
        <taxon>Eukaryota</taxon>
        <taxon>Fungi</taxon>
        <taxon>Dikarya</taxon>
        <taxon>Basidiomycota</taxon>
        <taxon>Agaricomycotina</taxon>
        <taxon>Dacrymycetes</taxon>
        <taxon>Dacrymycetales</taxon>
        <taxon>Dacrymycetaceae</taxon>
        <taxon>Calocera</taxon>
    </lineage>
</organism>
<dbReference type="InterPro" id="IPR032675">
    <property type="entry name" value="LRR_dom_sf"/>
</dbReference>
<name>A0A165HSE5_9BASI</name>
<sequence length="592" mass="67848">MHRLWEVEDVVLEILERCPSSAEVSALGRTCRALFTIAMDVLWSGKYPIAPRAMLRPLGAPWEPKTPRWPRYNSSWDYLQSAPVDIPPPWASSKGRRKTIQTAMTKFAKRLIGRKDGKIAKEPQEYNSDRFVFYIQRMKELELRDEHWELLWMDTLTLLRSSLCSGTSSFSRLRSLRIFAAYPSTLITLSSYPWPELTFLSLRLRHAPGWSARSDIHSWYLFNEPTVKLPRLDELIITGSGWQEDEDDPAQLLKSVCTTHSQISQLALQHVLFRADSLQTTSGFRNLRSLRVICSSWEVNGCEIDLQYLERLELICRLDVDRTLLGFLKAINAPACSHLLLSCGVFGEWSPPTSPDTVKELATFLTSEYSALRYFYYYEVSTPPDVPALHPRSFETFTSLLSLSLIEVVIVSDWAELAVTDDHIDLISRSWPDLRKLVVRGRIETPPRTASTAVTFHGLTALSSRCSLIESLGLVVKFPGPDEGWSEVMPSCNSQAAVKTLDIFRSRISDPFIATALLKRTFPNLQRLRYFGGESLLNDTFPPIFPRSSPWGFPWGYQDVEEELEQRNYSYVARSIRWAADRAHRRHRMLYP</sequence>
<dbReference type="AlphaFoldDB" id="A0A165HSE5"/>
<dbReference type="Gene3D" id="3.80.10.10">
    <property type="entry name" value="Ribonuclease Inhibitor"/>
    <property type="match status" value="1"/>
</dbReference>